<dbReference type="Gene3D" id="3.30.420.10">
    <property type="entry name" value="Ribonuclease H-like superfamily/Ribonuclease H"/>
    <property type="match status" value="1"/>
</dbReference>
<dbReference type="AlphaFoldDB" id="A0A7T8GVS0"/>
<dbReference type="InterPro" id="IPR036397">
    <property type="entry name" value="RNaseH_sf"/>
</dbReference>
<dbReference type="EMBL" id="CP045902">
    <property type="protein sequence ID" value="QQP38391.1"/>
    <property type="molecule type" value="Genomic_DNA"/>
</dbReference>
<feature type="region of interest" description="Disordered" evidence="1">
    <location>
        <begin position="1"/>
        <end position="41"/>
    </location>
</feature>
<reference evidence="3" key="1">
    <citation type="submission" date="2021-01" db="EMBL/GenBank/DDBJ databases">
        <title>Caligus Genome Assembly.</title>
        <authorList>
            <person name="Gallardo-Escarate C."/>
        </authorList>
    </citation>
    <scope>NUCLEOTIDE SEQUENCE [LARGE SCALE GENOMIC DNA]</scope>
</reference>
<keyword evidence="3" id="KW-1185">Reference proteome</keyword>
<evidence type="ECO:0000256" key="1">
    <source>
        <dbReference type="SAM" id="MobiDB-lite"/>
    </source>
</evidence>
<accession>A0A7T8GVS0</accession>
<sequence>MEEERYRSLVIEPTPSRPSRRSLSPRCQDQRGRKRKVNKSYAKMAADTINKDLGYRTQLPPHKSRETQAWLLENLPYHWSPDLWPPSSPDCNPLDYFF</sequence>
<dbReference type="GO" id="GO:0003676">
    <property type="term" value="F:nucleic acid binding"/>
    <property type="evidence" value="ECO:0007669"/>
    <property type="project" value="InterPro"/>
</dbReference>
<evidence type="ECO:0000313" key="2">
    <source>
        <dbReference type="EMBL" id="QQP38391.1"/>
    </source>
</evidence>
<organism evidence="2 3">
    <name type="scientific">Caligus rogercresseyi</name>
    <name type="common">Sea louse</name>
    <dbReference type="NCBI Taxonomy" id="217165"/>
    <lineage>
        <taxon>Eukaryota</taxon>
        <taxon>Metazoa</taxon>
        <taxon>Ecdysozoa</taxon>
        <taxon>Arthropoda</taxon>
        <taxon>Crustacea</taxon>
        <taxon>Multicrustacea</taxon>
        <taxon>Hexanauplia</taxon>
        <taxon>Copepoda</taxon>
        <taxon>Siphonostomatoida</taxon>
        <taxon>Caligidae</taxon>
        <taxon>Caligus</taxon>
    </lineage>
</organism>
<evidence type="ECO:0000313" key="3">
    <source>
        <dbReference type="Proteomes" id="UP000595437"/>
    </source>
</evidence>
<gene>
    <name evidence="2" type="ORF">FKW44_018955</name>
</gene>
<name>A0A7T8GVS0_CALRO</name>
<dbReference type="Proteomes" id="UP000595437">
    <property type="component" value="Chromosome 13"/>
</dbReference>
<dbReference type="OrthoDB" id="8060176at2759"/>
<proteinExistence type="predicted"/>
<protein>
    <submittedName>
        <fullName evidence="2">Uncharacterized protein</fullName>
    </submittedName>
</protein>